<dbReference type="RefSeq" id="WP_055087034.1">
    <property type="nucleotide sequence ID" value="NZ_CXSU01000012.1"/>
</dbReference>
<evidence type="ECO:0000313" key="2">
    <source>
        <dbReference type="Proteomes" id="UP000049222"/>
    </source>
</evidence>
<reference evidence="1 2" key="1">
    <citation type="submission" date="2015-07" db="EMBL/GenBank/DDBJ databases">
        <authorList>
            <person name="Noorani M."/>
        </authorList>
    </citation>
    <scope>NUCLEOTIDE SEQUENCE [LARGE SCALE GENOMIC DNA]</scope>
    <source>
        <strain evidence="1 2">CECT 7802</strain>
    </source>
</reference>
<sequence length="60" mass="7130">MAPPKRDTHPVMLKLHRRIIDAVDDLRRKDDQAPSRPEVIRQILRSHLKDKGYDVSEWDD</sequence>
<dbReference type="AlphaFoldDB" id="A0A0M6YN09"/>
<name>A0A0M6YN09_9RHOB</name>
<dbReference type="OrthoDB" id="7691491at2"/>
<keyword evidence="2" id="KW-1185">Reference proteome</keyword>
<gene>
    <name evidence="1" type="ORF">JDO7802_03359</name>
</gene>
<dbReference type="STRING" id="420998.JDO7802_03359"/>
<proteinExistence type="predicted"/>
<accession>A0A0M6YN09</accession>
<dbReference type="EMBL" id="CXSU01000012">
    <property type="protein sequence ID" value="CTQ51320.1"/>
    <property type="molecule type" value="Genomic_DNA"/>
</dbReference>
<evidence type="ECO:0008006" key="3">
    <source>
        <dbReference type="Google" id="ProtNLM"/>
    </source>
</evidence>
<organism evidence="1 2">
    <name type="scientific">Jannaschia donghaensis</name>
    <dbReference type="NCBI Taxonomy" id="420998"/>
    <lineage>
        <taxon>Bacteria</taxon>
        <taxon>Pseudomonadati</taxon>
        <taxon>Pseudomonadota</taxon>
        <taxon>Alphaproteobacteria</taxon>
        <taxon>Rhodobacterales</taxon>
        <taxon>Roseobacteraceae</taxon>
        <taxon>Jannaschia</taxon>
    </lineage>
</organism>
<dbReference type="Proteomes" id="UP000049222">
    <property type="component" value="Unassembled WGS sequence"/>
</dbReference>
<protein>
    <recommendedName>
        <fullName evidence="3">Ribbon-helix-helix protein CopG domain-containing protein</fullName>
    </recommendedName>
</protein>
<evidence type="ECO:0000313" key="1">
    <source>
        <dbReference type="EMBL" id="CTQ51320.1"/>
    </source>
</evidence>